<comment type="caution">
    <text evidence="2">The sequence shown here is derived from an EMBL/GenBank/DDBJ whole genome shotgun (WGS) entry which is preliminary data.</text>
</comment>
<feature type="transmembrane region" description="Helical" evidence="1">
    <location>
        <begin position="192"/>
        <end position="212"/>
    </location>
</feature>
<protein>
    <submittedName>
        <fullName evidence="2">Uncharacterized protein</fullName>
    </submittedName>
</protein>
<reference evidence="2" key="2">
    <citation type="submission" date="2021-12" db="EMBL/GenBank/DDBJ databases">
        <title>Resequencing data analysis of finger millet.</title>
        <authorList>
            <person name="Hatakeyama M."/>
            <person name="Aluri S."/>
            <person name="Balachadran M.T."/>
            <person name="Sivarajan S.R."/>
            <person name="Poveda L."/>
            <person name="Shimizu-Inatsugi R."/>
            <person name="Schlapbach R."/>
            <person name="Sreeman S.M."/>
            <person name="Shimizu K.K."/>
        </authorList>
    </citation>
    <scope>NUCLEOTIDE SEQUENCE</scope>
</reference>
<keyword evidence="1" id="KW-0812">Transmembrane</keyword>
<reference evidence="2" key="1">
    <citation type="journal article" date="2018" name="DNA Res.">
        <title>Multiple hybrid de novo genome assembly of finger millet, an orphan allotetraploid crop.</title>
        <authorList>
            <person name="Hatakeyama M."/>
            <person name="Aluri S."/>
            <person name="Balachadran M.T."/>
            <person name="Sivarajan S.R."/>
            <person name="Patrignani A."/>
            <person name="Gruter S."/>
            <person name="Poveda L."/>
            <person name="Shimizu-Inatsugi R."/>
            <person name="Baeten J."/>
            <person name="Francoijs K.J."/>
            <person name="Nataraja K.N."/>
            <person name="Reddy Y.A.N."/>
            <person name="Phadnis S."/>
            <person name="Ravikumar R.L."/>
            <person name="Schlapbach R."/>
            <person name="Sreeman S.M."/>
            <person name="Shimizu K.K."/>
        </authorList>
    </citation>
    <scope>NUCLEOTIDE SEQUENCE</scope>
</reference>
<dbReference type="SUPFAM" id="SSF48371">
    <property type="entry name" value="ARM repeat"/>
    <property type="match status" value="1"/>
</dbReference>
<name>A0AAV5CZI5_ELECO</name>
<keyword evidence="1" id="KW-1133">Transmembrane helix</keyword>
<proteinExistence type="predicted"/>
<dbReference type="InterPro" id="IPR011989">
    <property type="entry name" value="ARM-like"/>
</dbReference>
<dbReference type="Gene3D" id="1.25.10.10">
    <property type="entry name" value="Leucine-rich Repeat Variant"/>
    <property type="match status" value="1"/>
</dbReference>
<dbReference type="PANTHER" id="PTHR33115:SF22">
    <property type="entry name" value="OS12G0449900 PROTEIN"/>
    <property type="match status" value="1"/>
</dbReference>
<organism evidence="2 3">
    <name type="scientific">Eleusine coracana subsp. coracana</name>
    <dbReference type="NCBI Taxonomy" id="191504"/>
    <lineage>
        <taxon>Eukaryota</taxon>
        <taxon>Viridiplantae</taxon>
        <taxon>Streptophyta</taxon>
        <taxon>Embryophyta</taxon>
        <taxon>Tracheophyta</taxon>
        <taxon>Spermatophyta</taxon>
        <taxon>Magnoliopsida</taxon>
        <taxon>Liliopsida</taxon>
        <taxon>Poales</taxon>
        <taxon>Poaceae</taxon>
        <taxon>PACMAD clade</taxon>
        <taxon>Chloridoideae</taxon>
        <taxon>Cynodonteae</taxon>
        <taxon>Eleusininae</taxon>
        <taxon>Eleusine</taxon>
    </lineage>
</organism>
<keyword evidence="1" id="KW-0472">Membrane</keyword>
<dbReference type="PANTHER" id="PTHR33115">
    <property type="entry name" value="ARM REPEAT SUPERFAMILY PROTEIN"/>
    <property type="match status" value="1"/>
</dbReference>
<keyword evidence="3" id="KW-1185">Reference proteome</keyword>
<sequence>MRNKALSRRIGNVIANFLDRNMGIANIWPEAELNNYAVFMSYLSMAVKGLGYLVLTWTSVVLLGGFVSMLLPKDFWSLTVITLVQTAGVLDVSMNERLSKIGYSFFGLYVSMFSPKWKWSIETFKDKYLVLAVLLIMVVQALVFVLILCPLVAAFKFRLLITTAMSLWCIIQRDFVKVEDQDKDDHKNLTPALNVLYSLALLQGGLFFYMAIFSSTGKTIASSVVTKYKFNDEAQARLSVMDYFRETRVGLEKDPSFARGRKLLTYAMQLLESKSPDKYLSGARILDTLLQPLEQSRLDAIPQLRERRILVKQLLLGPSSAGNQVQKLLWILDLAEPYGGEEARELAARIVENLADELNLEEYPRGLRRIGSLLEQPNLKLTLHGLRILEKLAADDDNCRAMSDVRSLFPKIMDTVSPDRHQSNGGKDHDMWSNVARTSLSLLLLLMGSPGESGAKLRYQGNEAISATAMESILMCDKCADDLQEKAMQLLQDRPGDEARRNFIASMLHIFARGKKNNIRDWASKELNRLSEMNPSIILQANGDAPAALTEVILDARNNDETRHTAAIILVKLCRRCHTMADEHLKKLRKSMMTNDSMPKILGEILTIKTKLEAADIEAGYNPREQSHDTELMAFLVRLCFHCLHYLAIADKDLPRQLDEIVAKICLDEGKPVKSLETLMKEVYKLVEEKDPLIVGTLKFITCHRKGSIDNRKLSFAMVHN</sequence>
<evidence type="ECO:0000313" key="2">
    <source>
        <dbReference type="EMBL" id="GJN03471.1"/>
    </source>
</evidence>
<dbReference type="AlphaFoldDB" id="A0AAV5CZI5"/>
<accession>A0AAV5CZI5</accession>
<evidence type="ECO:0000313" key="3">
    <source>
        <dbReference type="Proteomes" id="UP001054889"/>
    </source>
</evidence>
<dbReference type="Proteomes" id="UP001054889">
    <property type="component" value="Unassembled WGS sequence"/>
</dbReference>
<evidence type="ECO:0000256" key="1">
    <source>
        <dbReference type="SAM" id="Phobius"/>
    </source>
</evidence>
<gene>
    <name evidence="2" type="primary">ga20922</name>
    <name evidence="2" type="ORF">PR202_ga20922</name>
</gene>
<dbReference type="EMBL" id="BQKI01000010">
    <property type="protein sequence ID" value="GJN03471.1"/>
    <property type="molecule type" value="Genomic_DNA"/>
</dbReference>
<feature type="transmembrane region" description="Helical" evidence="1">
    <location>
        <begin position="128"/>
        <end position="147"/>
    </location>
</feature>
<dbReference type="InterPro" id="IPR016024">
    <property type="entry name" value="ARM-type_fold"/>
</dbReference>
<feature type="transmembrane region" description="Helical" evidence="1">
    <location>
        <begin position="50"/>
        <end position="69"/>
    </location>
</feature>